<evidence type="ECO:0000313" key="2">
    <source>
        <dbReference type="EMBL" id="AGT07957.1"/>
    </source>
</evidence>
<dbReference type="PATRIC" id="fig|1367847.3.peg.808"/>
<dbReference type="HOGENOM" id="CLU_092041_0_0_5"/>
<accession>S5XS61</accession>
<dbReference type="AlphaFoldDB" id="S5XS61"/>
<keyword evidence="3" id="KW-1185">Reference proteome</keyword>
<dbReference type="KEGG" id="pami:JCM7686_0848"/>
<dbReference type="RefSeq" id="WP_020949596.1">
    <property type="nucleotide sequence ID" value="NC_022041.1"/>
</dbReference>
<evidence type="ECO:0000313" key="3">
    <source>
        <dbReference type="Proteomes" id="UP000015480"/>
    </source>
</evidence>
<evidence type="ECO:0008006" key="4">
    <source>
        <dbReference type="Google" id="ProtNLM"/>
    </source>
</evidence>
<dbReference type="EMBL" id="CP006650">
    <property type="protein sequence ID" value="AGT07957.1"/>
    <property type="molecule type" value="Genomic_DNA"/>
</dbReference>
<dbReference type="eggNOG" id="ENOG5032S3Y">
    <property type="taxonomic scope" value="Bacteria"/>
</dbReference>
<feature type="region of interest" description="Disordered" evidence="1">
    <location>
        <begin position="102"/>
        <end position="125"/>
    </location>
</feature>
<gene>
    <name evidence="2" type="ORF">JCM7686_0848</name>
</gene>
<dbReference type="STRING" id="1367847.JCM7686_0848"/>
<name>S5XS61_PARAH</name>
<organism evidence="2 3">
    <name type="scientific">Paracoccus aminophilus JCM 7686</name>
    <dbReference type="NCBI Taxonomy" id="1367847"/>
    <lineage>
        <taxon>Bacteria</taxon>
        <taxon>Pseudomonadati</taxon>
        <taxon>Pseudomonadota</taxon>
        <taxon>Alphaproteobacteria</taxon>
        <taxon>Rhodobacterales</taxon>
        <taxon>Paracoccaceae</taxon>
        <taxon>Paracoccus</taxon>
    </lineage>
</organism>
<reference evidence="2 3" key="1">
    <citation type="journal article" date="2014" name="BMC Genomics">
        <title>Architecture and functions of a multipartite genome of the methylotrophic bacterium Paracoccus aminophilus JCM 7686, containing primary and secondary chromids.</title>
        <authorList>
            <person name="Dziewit L."/>
            <person name="Czarnecki J."/>
            <person name="Wibberg D."/>
            <person name="Radlinska M."/>
            <person name="Mrozek P."/>
            <person name="Szymczak M."/>
            <person name="Schluter A."/>
            <person name="Puhler A."/>
            <person name="Bartosik D."/>
        </authorList>
    </citation>
    <scope>NUCLEOTIDE SEQUENCE [LARGE SCALE GENOMIC DNA]</scope>
    <source>
        <strain evidence="2">JCM 7686</strain>
    </source>
</reference>
<evidence type="ECO:0000256" key="1">
    <source>
        <dbReference type="SAM" id="MobiDB-lite"/>
    </source>
</evidence>
<proteinExistence type="predicted"/>
<dbReference type="Proteomes" id="UP000015480">
    <property type="component" value="Chromosome"/>
</dbReference>
<sequence>MQKFEYSVIPAPDRGEKARGAKTGADRFSLALTTVLNERAAEGWEYVRAETLPAEERTGLTGRATVYHNVLIFRRALAGSAPQEVESRLFSQPMRVIEKPEPQREAIAEAEAADEEAAAAEAGKA</sequence>
<dbReference type="OrthoDB" id="7658888at2"/>
<protein>
    <recommendedName>
        <fullName evidence="4">DUF4177 domain-containing protein</fullName>
    </recommendedName>
</protein>